<keyword evidence="2" id="KW-0472">Membrane</keyword>
<dbReference type="InterPro" id="IPR050113">
    <property type="entry name" value="Ub_conjugating_enzyme"/>
</dbReference>
<dbReference type="Pfam" id="PF00179">
    <property type="entry name" value="UQ_con"/>
    <property type="match status" value="1"/>
</dbReference>
<keyword evidence="6" id="KW-1185">Reference proteome</keyword>
<dbReference type="Gene3D" id="3.10.110.10">
    <property type="entry name" value="Ubiquitin Conjugating Enzyme"/>
    <property type="match status" value="1"/>
</dbReference>
<evidence type="ECO:0000313" key="6">
    <source>
        <dbReference type="Proteomes" id="UP001295684"/>
    </source>
</evidence>
<dbReference type="FunFam" id="3.10.110.10:FF:000109">
    <property type="entry name" value="Ubiquitin-conjugating enzyme E2 J2-like"/>
    <property type="match status" value="1"/>
</dbReference>
<dbReference type="SMART" id="SM00212">
    <property type="entry name" value="UBCc"/>
    <property type="match status" value="1"/>
</dbReference>
<evidence type="ECO:0000259" key="3">
    <source>
        <dbReference type="PROSITE" id="PS50127"/>
    </source>
</evidence>
<evidence type="ECO:0000256" key="2">
    <source>
        <dbReference type="SAM" id="Phobius"/>
    </source>
</evidence>
<feature type="coiled-coil region" evidence="1">
    <location>
        <begin position="163"/>
        <end position="190"/>
    </location>
</feature>
<dbReference type="Proteomes" id="UP001295684">
    <property type="component" value="Unassembled WGS sequence"/>
</dbReference>
<dbReference type="SUPFAM" id="SSF54495">
    <property type="entry name" value="UBC-like"/>
    <property type="match status" value="1"/>
</dbReference>
<evidence type="ECO:0000256" key="1">
    <source>
        <dbReference type="SAM" id="Coils"/>
    </source>
</evidence>
<proteinExistence type="predicted"/>
<dbReference type="AlphaFoldDB" id="A0AAD1XH94"/>
<dbReference type="CDD" id="cd23799">
    <property type="entry name" value="UBCc_UBE2J"/>
    <property type="match status" value="1"/>
</dbReference>
<accession>A0AAD1XH94</accession>
<feature type="domain" description="UBC core" evidence="3">
    <location>
        <begin position="7"/>
        <end position="158"/>
    </location>
</feature>
<gene>
    <name evidence="4" type="ORF">ECRASSUSDP1_LOCUS13984</name>
    <name evidence="5" type="ORF">ECRASSUSDP1_LOCUS14007</name>
</gene>
<keyword evidence="2" id="KW-1133">Transmembrane helix</keyword>
<reference evidence="5" key="1">
    <citation type="submission" date="2023-07" db="EMBL/GenBank/DDBJ databases">
        <authorList>
            <consortium name="AG Swart"/>
            <person name="Singh M."/>
            <person name="Singh A."/>
            <person name="Seah K."/>
            <person name="Emmerich C."/>
        </authorList>
    </citation>
    <scope>NUCLEOTIDE SEQUENCE</scope>
    <source>
        <strain evidence="5">DP1</strain>
    </source>
</reference>
<feature type="transmembrane region" description="Helical" evidence="2">
    <location>
        <begin position="191"/>
        <end position="208"/>
    </location>
</feature>
<dbReference type="PROSITE" id="PS50127">
    <property type="entry name" value="UBC_2"/>
    <property type="match status" value="1"/>
</dbReference>
<keyword evidence="1" id="KW-0175">Coiled coil</keyword>
<comment type="caution">
    <text evidence="5">The sequence shown here is derived from an EMBL/GenBank/DDBJ whole genome shotgun (WGS) entry which is preliminary data.</text>
</comment>
<organism evidence="5 6">
    <name type="scientific">Euplotes crassus</name>
    <dbReference type="NCBI Taxonomy" id="5936"/>
    <lineage>
        <taxon>Eukaryota</taxon>
        <taxon>Sar</taxon>
        <taxon>Alveolata</taxon>
        <taxon>Ciliophora</taxon>
        <taxon>Intramacronucleata</taxon>
        <taxon>Spirotrichea</taxon>
        <taxon>Hypotrichia</taxon>
        <taxon>Euplotida</taxon>
        <taxon>Euplotidae</taxon>
        <taxon>Moneuplotes</taxon>
    </lineage>
</organism>
<protein>
    <recommendedName>
        <fullName evidence="3">UBC core domain-containing protein</fullName>
    </recommendedName>
</protein>
<evidence type="ECO:0000313" key="4">
    <source>
        <dbReference type="EMBL" id="CAI2372653.1"/>
    </source>
</evidence>
<keyword evidence="2" id="KW-0812">Transmembrane</keyword>
<dbReference type="InterPro" id="IPR000608">
    <property type="entry name" value="UBC"/>
</dbReference>
<dbReference type="InterPro" id="IPR016135">
    <property type="entry name" value="UBQ-conjugating_enzyme/RWD"/>
</dbReference>
<evidence type="ECO:0000313" key="5">
    <source>
        <dbReference type="EMBL" id="CAI2372676.1"/>
    </source>
</evidence>
<dbReference type="EMBL" id="CAMPGE010013972">
    <property type="protein sequence ID" value="CAI2372676.1"/>
    <property type="molecule type" value="Genomic_DNA"/>
</dbReference>
<dbReference type="EMBL" id="CAMPGE010013948">
    <property type="protein sequence ID" value="CAI2372653.1"/>
    <property type="molecule type" value="Genomic_DNA"/>
</dbReference>
<dbReference type="PANTHER" id="PTHR24067">
    <property type="entry name" value="UBIQUITIN-CONJUGATING ENZYME E2"/>
    <property type="match status" value="1"/>
</dbReference>
<name>A0AAD1XH94_EUPCR</name>
<sequence>MGGTNKLGLNRIKKEYIAIQKDKTLTNLLIEPNPKNLYEWHFVIYDLEDCPYEGGFYHGKLILPPEYPVKPPGIMMMTPNGRFKTNTRICLSMSDFHPETWSPSWSISKVLIGLVSFMTTDELTTGCERKSDEERRRLAASSIAYNMNTSIFVKLFEPHFSKIEISKERIKRSEVEKEIYEGEIKETEKKTGWGLTLVILCVIGVLIFQKFS</sequence>